<organism evidence="2 3">
    <name type="scientific">Colletotrichum navitas</name>
    <dbReference type="NCBI Taxonomy" id="681940"/>
    <lineage>
        <taxon>Eukaryota</taxon>
        <taxon>Fungi</taxon>
        <taxon>Dikarya</taxon>
        <taxon>Ascomycota</taxon>
        <taxon>Pezizomycotina</taxon>
        <taxon>Sordariomycetes</taxon>
        <taxon>Hypocreomycetidae</taxon>
        <taxon>Glomerellales</taxon>
        <taxon>Glomerellaceae</taxon>
        <taxon>Colletotrichum</taxon>
        <taxon>Colletotrichum graminicola species complex</taxon>
    </lineage>
</organism>
<dbReference type="AlphaFoldDB" id="A0AAD8UZG8"/>
<dbReference type="RefSeq" id="XP_060407984.1">
    <property type="nucleotide sequence ID" value="XM_060564160.1"/>
</dbReference>
<evidence type="ECO:0000313" key="2">
    <source>
        <dbReference type="EMBL" id="KAK1569779.1"/>
    </source>
</evidence>
<evidence type="ECO:0000313" key="3">
    <source>
        <dbReference type="Proteomes" id="UP001230504"/>
    </source>
</evidence>
<name>A0AAD8UZG8_9PEZI</name>
<accession>A0AAD8UZG8</accession>
<dbReference type="GeneID" id="85448400"/>
<keyword evidence="3" id="KW-1185">Reference proteome</keyword>
<feature type="region of interest" description="Disordered" evidence="1">
    <location>
        <begin position="54"/>
        <end position="78"/>
    </location>
</feature>
<comment type="caution">
    <text evidence="2">The sequence shown here is derived from an EMBL/GenBank/DDBJ whole genome shotgun (WGS) entry which is preliminary data.</text>
</comment>
<sequence length="153" mass="17588">MGSQAWHGMGACHTCRCILSGHLDNHHRPTTHLPTHTHAQRCLPYGTMPPKLYRKPPMRSFGQLKAKSNRDARRRRPSAPSEWWKISWKIRPPSWYSLRLDLLGVQRNSSGWSGQGQTGAKASRTEKHAESQAPPHALLTHQLLRQPFYIGWW</sequence>
<feature type="region of interest" description="Disordered" evidence="1">
    <location>
        <begin position="109"/>
        <end position="135"/>
    </location>
</feature>
<dbReference type="EMBL" id="JAHLJV010000123">
    <property type="protein sequence ID" value="KAK1569779.1"/>
    <property type="molecule type" value="Genomic_DNA"/>
</dbReference>
<gene>
    <name evidence="2" type="ORF">LY79DRAFT_67334</name>
</gene>
<reference evidence="2" key="1">
    <citation type="submission" date="2021-06" db="EMBL/GenBank/DDBJ databases">
        <title>Comparative genomics, transcriptomics and evolutionary studies reveal genomic signatures of adaptation to plant cell wall in hemibiotrophic fungi.</title>
        <authorList>
            <consortium name="DOE Joint Genome Institute"/>
            <person name="Baroncelli R."/>
            <person name="Diaz J.F."/>
            <person name="Benocci T."/>
            <person name="Peng M."/>
            <person name="Battaglia E."/>
            <person name="Haridas S."/>
            <person name="Andreopoulos W."/>
            <person name="Labutti K."/>
            <person name="Pangilinan J."/>
            <person name="Floch G.L."/>
            <person name="Makela M.R."/>
            <person name="Henrissat B."/>
            <person name="Grigoriev I.V."/>
            <person name="Crouch J.A."/>
            <person name="De Vries R.P."/>
            <person name="Sukno S.A."/>
            <person name="Thon M.R."/>
        </authorList>
    </citation>
    <scope>NUCLEOTIDE SEQUENCE</scope>
    <source>
        <strain evidence="2">CBS 125086</strain>
    </source>
</reference>
<dbReference type="Proteomes" id="UP001230504">
    <property type="component" value="Unassembled WGS sequence"/>
</dbReference>
<proteinExistence type="predicted"/>
<evidence type="ECO:0000256" key="1">
    <source>
        <dbReference type="SAM" id="MobiDB-lite"/>
    </source>
</evidence>
<protein>
    <submittedName>
        <fullName evidence="2">Uncharacterized protein</fullName>
    </submittedName>
</protein>